<comment type="caution">
    <text evidence="4">The sequence shown here is derived from an EMBL/GenBank/DDBJ whole genome shotgun (WGS) entry which is preliminary data.</text>
</comment>
<dbReference type="PANTHER" id="PTHR33325">
    <property type="entry name" value="ZINC FINGER, CCHC-TYPE-RELATED"/>
    <property type="match status" value="1"/>
</dbReference>
<dbReference type="AlphaFoldDB" id="A0AAD8W1Z2"/>
<keyword evidence="1" id="KW-0862">Zinc</keyword>
<dbReference type="PANTHER" id="PTHR33325:SF10">
    <property type="entry name" value="CCHC-TYPE DOMAIN-CONTAINING PROTEIN"/>
    <property type="match status" value="1"/>
</dbReference>
<feature type="domain" description="CCHC-type" evidence="3">
    <location>
        <begin position="329"/>
        <end position="343"/>
    </location>
</feature>
<feature type="region of interest" description="Disordered" evidence="2">
    <location>
        <begin position="274"/>
        <end position="327"/>
    </location>
</feature>
<keyword evidence="5" id="KW-1185">Reference proteome</keyword>
<reference evidence="4" key="1">
    <citation type="submission" date="2023-07" db="EMBL/GenBank/DDBJ databases">
        <title>A chromosome-level genome assembly of Lolium multiflorum.</title>
        <authorList>
            <person name="Chen Y."/>
            <person name="Copetti D."/>
            <person name="Kolliker R."/>
            <person name="Studer B."/>
        </authorList>
    </citation>
    <scope>NUCLEOTIDE SEQUENCE</scope>
    <source>
        <strain evidence="4">02402/16</strain>
        <tissue evidence="4">Leaf</tissue>
    </source>
</reference>
<evidence type="ECO:0000313" key="5">
    <source>
        <dbReference type="Proteomes" id="UP001231189"/>
    </source>
</evidence>
<gene>
    <name evidence="4" type="ORF">QYE76_005069</name>
</gene>
<dbReference type="Proteomes" id="UP001231189">
    <property type="component" value="Unassembled WGS sequence"/>
</dbReference>
<accession>A0AAD8W1Z2</accession>
<evidence type="ECO:0000313" key="4">
    <source>
        <dbReference type="EMBL" id="KAK1630754.1"/>
    </source>
</evidence>
<keyword evidence="1" id="KW-0863">Zinc-finger</keyword>
<dbReference type="PROSITE" id="PS50158">
    <property type="entry name" value="ZF_CCHC"/>
    <property type="match status" value="1"/>
</dbReference>
<feature type="region of interest" description="Disordered" evidence="2">
    <location>
        <begin position="1"/>
        <end position="39"/>
    </location>
</feature>
<name>A0AAD8W1Z2_LOLMU</name>
<dbReference type="GO" id="GO:0008270">
    <property type="term" value="F:zinc ion binding"/>
    <property type="evidence" value="ECO:0007669"/>
    <property type="project" value="UniProtKB-KW"/>
</dbReference>
<evidence type="ECO:0000256" key="1">
    <source>
        <dbReference type="PROSITE-ProRule" id="PRU00047"/>
    </source>
</evidence>
<dbReference type="EMBL" id="JAUUTY010000005">
    <property type="protein sequence ID" value="KAK1630754.1"/>
    <property type="molecule type" value="Genomic_DNA"/>
</dbReference>
<proteinExistence type="predicted"/>
<dbReference type="SMART" id="SM00343">
    <property type="entry name" value="ZnF_C2HC"/>
    <property type="match status" value="1"/>
</dbReference>
<keyword evidence="1" id="KW-0479">Metal-binding</keyword>
<organism evidence="4 5">
    <name type="scientific">Lolium multiflorum</name>
    <name type="common">Italian ryegrass</name>
    <name type="synonym">Lolium perenne subsp. multiflorum</name>
    <dbReference type="NCBI Taxonomy" id="4521"/>
    <lineage>
        <taxon>Eukaryota</taxon>
        <taxon>Viridiplantae</taxon>
        <taxon>Streptophyta</taxon>
        <taxon>Embryophyta</taxon>
        <taxon>Tracheophyta</taxon>
        <taxon>Spermatophyta</taxon>
        <taxon>Magnoliopsida</taxon>
        <taxon>Liliopsida</taxon>
        <taxon>Poales</taxon>
        <taxon>Poaceae</taxon>
        <taxon>BOP clade</taxon>
        <taxon>Pooideae</taxon>
        <taxon>Poodae</taxon>
        <taxon>Poeae</taxon>
        <taxon>Poeae Chloroplast Group 2 (Poeae type)</taxon>
        <taxon>Loliodinae</taxon>
        <taxon>Loliinae</taxon>
        <taxon>Lolium</taxon>
    </lineage>
</organism>
<dbReference type="InterPro" id="IPR001878">
    <property type="entry name" value="Znf_CCHC"/>
</dbReference>
<sequence length="453" mass="49718">MENYSLLMGDSSVDGDGGGVDGEAFRGTSPSRRRAGTETPVPQILASRWRLWKVFFGFVERVRVFATEALSRRKGKVGGVLMTGIMNREFAELAQNGLNYLTWASDVEIVLEGKEMKGALSAGTPMAPSTTTPAQNAQALHFLRHHMCGTLKNEYMAERSASALWAALKARFSRLKYTVQPQAEAEWMRLRFADFKTVGEYNSALHRICTSLLLCGTTITDKEKIEKTLSTFHPTAIQSSRNYRQEKFQQYAALIDALQVDEAQDEVIKKNFSSQPFAGGPSQEVNAGAYKVRKPIMKKRGKKGKKGPNPPNPAKNQQAGKGEARPQDCFRCGSKTHFSRQCRAPKHVVDAYKAKKARETHLLQVEAPPAPAAAPVMIPVPNGVPRMAQVEAPEAALQVVPVNAEVPMEVEHVVPPPVPQLDIDAASAMIANEEKLTEMEISAEVDGFLADSI</sequence>
<evidence type="ECO:0000259" key="3">
    <source>
        <dbReference type="PROSITE" id="PS50158"/>
    </source>
</evidence>
<protein>
    <recommendedName>
        <fullName evidence="3">CCHC-type domain-containing protein</fullName>
    </recommendedName>
</protein>
<evidence type="ECO:0000256" key="2">
    <source>
        <dbReference type="SAM" id="MobiDB-lite"/>
    </source>
</evidence>
<feature type="compositionally biased region" description="Basic residues" evidence="2">
    <location>
        <begin position="291"/>
        <end position="306"/>
    </location>
</feature>
<dbReference type="GO" id="GO:0003676">
    <property type="term" value="F:nucleic acid binding"/>
    <property type="evidence" value="ECO:0007669"/>
    <property type="project" value="InterPro"/>
</dbReference>